<reference evidence="2 3" key="1">
    <citation type="submission" date="2016-10" db="EMBL/GenBank/DDBJ databases">
        <authorList>
            <person name="de Groot N.N."/>
        </authorList>
    </citation>
    <scope>NUCLEOTIDE SEQUENCE [LARGE SCALE GENOMIC DNA]</scope>
    <source>
        <strain evidence="2 3">CPCC 201354</strain>
    </source>
</reference>
<organism evidence="2 3">
    <name type="scientific">Sinosporangium album</name>
    <dbReference type="NCBI Taxonomy" id="504805"/>
    <lineage>
        <taxon>Bacteria</taxon>
        <taxon>Bacillati</taxon>
        <taxon>Actinomycetota</taxon>
        <taxon>Actinomycetes</taxon>
        <taxon>Streptosporangiales</taxon>
        <taxon>Streptosporangiaceae</taxon>
        <taxon>Sinosporangium</taxon>
    </lineage>
</organism>
<gene>
    <name evidence="2" type="ORF">SAMN05421505_12090</name>
</gene>
<sequence>MNTSPEARAQPWDATHELLAQLIEEVGILAADHRRKKPREVPRPAYMRRGRRRRPAGGSGGGGMDHAFGVMLSTTRAPL</sequence>
<feature type="compositionally biased region" description="Basic residues" evidence="1">
    <location>
        <begin position="46"/>
        <end position="55"/>
    </location>
</feature>
<feature type="region of interest" description="Disordered" evidence="1">
    <location>
        <begin position="30"/>
        <end position="79"/>
    </location>
</feature>
<dbReference type="EMBL" id="FNCN01000020">
    <property type="protein sequence ID" value="SDH68962.1"/>
    <property type="molecule type" value="Genomic_DNA"/>
</dbReference>
<dbReference type="OrthoDB" id="9974697at2"/>
<evidence type="ECO:0000256" key="1">
    <source>
        <dbReference type="SAM" id="MobiDB-lite"/>
    </source>
</evidence>
<dbReference type="STRING" id="504805.SAMN05421505_12090"/>
<evidence type="ECO:0000313" key="3">
    <source>
        <dbReference type="Proteomes" id="UP000198923"/>
    </source>
</evidence>
<dbReference type="Proteomes" id="UP000198923">
    <property type="component" value="Unassembled WGS sequence"/>
</dbReference>
<protein>
    <submittedName>
        <fullName evidence="2">Uncharacterized protein</fullName>
    </submittedName>
</protein>
<dbReference type="AlphaFoldDB" id="A0A1G8EGB6"/>
<dbReference type="RefSeq" id="WP_093172258.1">
    <property type="nucleotide sequence ID" value="NZ_FNCN01000020.1"/>
</dbReference>
<evidence type="ECO:0000313" key="2">
    <source>
        <dbReference type="EMBL" id="SDH68962.1"/>
    </source>
</evidence>
<keyword evidence="3" id="KW-1185">Reference proteome</keyword>
<proteinExistence type="predicted"/>
<accession>A0A1G8EGB6</accession>
<name>A0A1G8EGB6_9ACTN</name>